<proteinExistence type="predicted"/>
<feature type="signal peptide" evidence="1">
    <location>
        <begin position="1"/>
        <end position="23"/>
    </location>
</feature>
<organism evidence="2 3">
    <name type="scientific">Marinobacter litoralis</name>
    <dbReference type="NCBI Taxonomy" id="187981"/>
    <lineage>
        <taxon>Bacteria</taxon>
        <taxon>Pseudomonadati</taxon>
        <taxon>Pseudomonadota</taxon>
        <taxon>Gammaproteobacteria</taxon>
        <taxon>Pseudomonadales</taxon>
        <taxon>Marinobacteraceae</taxon>
        <taxon>Marinobacter</taxon>
    </lineage>
</organism>
<evidence type="ECO:0000313" key="2">
    <source>
        <dbReference type="EMBL" id="RMJ02595.1"/>
    </source>
</evidence>
<feature type="chain" id="PRO_5018007803" evidence="1">
    <location>
        <begin position="24"/>
        <end position="121"/>
    </location>
</feature>
<dbReference type="AlphaFoldDB" id="A0A3M2RC64"/>
<evidence type="ECO:0000313" key="3">
    <source>
        <dbReference type="Proteomes" id="UP000265903"/>
    </source>
</evidence>
<evidence type="ECO:0000256" key="1">
    <source>
        <dbReference type="SAM" id="SignalP"/>
    </source>
</evidence>
<dbReference type="RefSeq" id="WP_114334839.1">
    <property type="nucleotide sequence ID" value="NZ_QMDL01000003.1"/>
</dbReference>
<keyword evidence="3" id="KW-1185">Reference proteome</keyword>
<name>A0A3M2RC64_9GAMM</name>
<protein>
    <submittedName>
        <fullName evidence="2">Uncharacterized protein</fullName>
    </submittedName>
</protein>
<gene>
    <name evidence="2" type="ORF">DOQ08_02058</name>
</gene>
<accession>A0A3M2RC64</accession>
<sequence>MRIRTLTLSWALLSGATSSYAQAGNLDVLMQQVFPSTEVTYIGYESIEREDIPASADVDRKYLVVDFRFKGSLPSTEKLQAKVHQVCMTMFKDQQLMRSLSDSGYDMVSVAFDRQSQFDCL</sequence>
<dbReference type="OrthoDB" id="6196672at2"/>
<dbReference type="EMBL" id="QMDL01000003">
    <property type="protein sequence ID" value="RMJ02595.1"/>
    <property type="molecule type" value="Genomic_DNA"/>
</dbReference>
<dbReference type="Proteomes" id="UP000265903">
    <property type="component" value="Unassembled WGS sequence"/>
</dbReference>
<reference evidence="2 3" key="1">
    <citation type="submission" date="2018-08" db="EMBL/GenBank/DDBJ databases">
        <title>Whole Genome Sequence of the Moderate Halophilic Marine Bacterium Marinobacter litoralis Sw-45.</title>
        <authorList>
            <person name="Musa H."/>
        </authorList>
    </citation>
    <scope>NUCLEOTIDE SEQUENCE [LARGE SCALE GENOMIC DNA]</scope>
    <source>
        <strain evidence="2 3">Sw-45</strain>
    </source>
</reference>
<keyword evidence="1" id="KW-0732">Signal</keyword>
<comment type="caution">
    <text evidence="2">The sequence shown here is derived from an EMBL/GenBank/DDBJ whole genome shotgun (WGS) entry which is preliminary data.</text>
</comment>